<reference evidence="2" key="1">
    <citation type="submission" date="2022-05" db="EMBL/GenBank/DDBJ databases">
        <title>A multi-omics perspective on studying reproductive biology in Daphnia sinensis.</title>
        <authorList>
            <person name="Jia J."/>
        </authorList>
    </citation>
    <scope>NUCLEOTIDE SEQUENCE</scope>
    <source>
        <strain evidence="2">WSL</strain>
    </source>
</reference>
<dbReference type="Proteomes" id="UP000820818">
    <property type="component" value="Unassembled WGS sequence"/>
</dbReference>
<dbReference type="EMBL" id="WJBH02000088">
    <property type="protein sequence ID" value="KAI9550783.1"/>
    <property type="molecule type" value="Genomic_DNA"/>
</dbReference>
<gene>
    <name evidence="2" type="ORF">GHT06_007136</name>
</gene>
<comment type="caution">
    <text evidence="2">The sequence shown here is derived from an EMBL/GenBank/DDBJ whole genome shotgun (WGS) entry which is preliminary data.</text>
</comment>
<evidence type="ECO:0000313" key="2">
    <source>
        <dbReference type="EMBL" id="KAI9550783.1"/>
    </source>
</evidence>
<evidence type="ECO:0000256" key="1">
    <source>
        <dbReference type="SAM" id="MobiDB-lite"/>
    </source>
</evidence>
<keyword evidence="3" id="KW-1185">Reference proteome</keyword>
<accession>A0AAD5PMH0</accession>
<name>A0AAD5PMH0_9CRUS</name>
<feature type="region of interest" description="Disordered" evidence="1">
    <location>
        <begin position="1"/>
        <end position="35"/>
    </location>
</feature>
<evidence type="ECO:0000313" key="3">
    <source>
        <dbReference type="Proteomes" id="UP000820818"/>
    </source>
</evidence>
<dbReference type="AlphaFoldDB" id="A0AAD5PMH0"/>
<sequence>MEKIQPITAGSAANVGKAPPSAAVETSAPSGDPEVDTLANKQYIEDRATDRDNELAQMFEMMECEVRKAKHERAIITAQYNGWLAASLLKLPRCAKLQAFGQTAVVIQCKAVNVTFETVVTPCGPQPKFNNYTINLDGWELVKYSPCYWTNGFVNFNDKPYAYRNNTWKKVDPNIVLPEHTVAHSFRYDDVKSFNYDHRSNPAYSDNLLNHMNVMADIVAAMNEHPPSDFSLNHRPDTTNVLLTAAGAQQYTSWWETIKICHRFDSLADENCQLCHQFPETDEHLVIYWPLRIKVWSWLEGTVRRHGCKTPPENFIRGDIGPTRHRRTIFTLVAAYIYATWKERSRNRIPTEVEVENLWVSILPPPQK</sequence>
<organism evidence="2 3">
    <name type="scientific">Daphnia sinensis</name>
    <dbReference type="NCBI Taxonomy" id="1820382"/>
    <lineage>
        <taxon>Eukaryota</taxon>
        <taxon>Metazoa</taxon>
        <taxon>Ecdysozoa</taxon>
        <taxon>Arthropoda</taxon>
        <taxon>Crustacea</taxon>
        <taxon>Branchiopoda</taxon>
        <taxon>Diplostraca</taxon>
        <taxon>Cladocera</taxon>
        <taxon>Anomopoda</taxon>
        <taxon>Daphniidae</taxon>
        <taxon>Daphnia</taxon>
        <taxon>Daphnia similis group</taxon>
    </lineage>
</organism>
<protein>
    <submittedName>
        <fullName evidence="2">Uncharacterized protein</fullName>
    </submittedName>
</protein>
<proteinExistence type="predicted"/>